<comment type="caution">
    <text evidence="1">The sequence shown here is derived from an EMBL/GenBank/DDBJ whole genome shotgun (WGS) entry which is preliminary data.</text>
</comment>
<proteinExistence type="predicted"/>
<dbReference type="STRING" id="1423792.FD09_GL002026"/>
<sequence>MANEYKYDGTAADEHRAVAGTELIKLVGQARGITVRTIDDLLAANTSVKGRIGKKL</sequence>
<keyword evidence="2" id="KW-1185">Reference proteome</keyword>
<dbReference type="PATRIC" id="fig|1423792.3.peg.2056"/>
<gene>
    <name evidence="1" type="ORF">FD09_GL002026</name>
</gene>
<reference evidence="1 2" key="1">
    <citation type="journal article" date="2015" name="Genome Announc.">
        <title>Expanding the biotechnology potential of lactobacilli through comparative genomics of 213 strains and associated genera.</title>
        <authorList>
            <person name="Sun Z."/>
            <person name="Harris H.M."/>
            <person name="McCann A."/>
            <person name="Guo C."/>
            <person name="Argimon S."/>
            <person name="Zhang W."/>
            <person name="Yang X."/>
            <person name="Jeffery I.B."/>
            <person name="Cooney J.C."/>
            <person name="Kagawa T.F."/>
            <person name="Liu W."/>
            <person name="Song Y."/>
            <person name="Salvetti E."/>
            <person name="Wrobel A."/>
            <person name="Rasinkangas P."/>
            <person name="Parkhill J."/>
            <person name="Rea M.C."/>
            <person name="O'Sullivan O."/>
            <person name="Ritari J."/>
            <person name="Douillard F.P."/>
            <person name="Paul Ross R."/>
            <person name="Yang R."/>
            <person name="Briner A.E."/>
            <person name="Felis G.E."/>
            <person name="de Vos W.M."/>
            <person name="Barrangou R."/>
            <person name="Klaenhammer T.R."/>
            <person name="Caufield P.W."/>
            <person name="Cui Y."/>
            <person name="Zhang H."/>
            <person name="O'Toole P.W."/>
        </authorList>
    </citation>
    <scope>NUCLEOTIDE SEQUENCE [LARGE SCALE GENOMIC DNA]</scope>
    <source>
        <strain evidence="1 2">DSM 12744</strain>
    </source>
</reference>
<evidence type="ECO:0000313" key="1">
    <source>
        <dbReference type="EMBL" id="KRL07884.1"/>
    </source>
</evidence>
<dbReference type="EMBL" id="AZEC01000030">
    <property type="protein sequence ID" value="KRL07884.1"/>
    <property type="molecule type" value="Genomic_DNA"/>
</dbReference>
<dbReference type="AlphaFoldDB" id="A0A0R1MIU3"/>
<protein>
    <submittedName>
        <fullName evidence="1">Uncharacterized protein</fullName>
    </submittedName>
</protein>
<dbReference type="Proteomes" id="UP000051330">
    <property type="component" value="Unassembled WGS sequence"/>
</dbReference>
<dbReference type="RefSeq" id="WP_157053867.1">
    <property type="nucleotide sequence ID" value="NZ_AZEC01000030.1"/>
</dbReference>
<organism evidence="1 2">
    <name type="scientific">Schleiferilactobacillus perolens DSM 12744</name>
    <dbReference type="NCBI Taxonomy" id="1423792"/>
    <lineage>
        <taxon>Bacteria</taxon>
        <taxon>Bacillati</taxon>
        <taxon>Bacillota</taxon>
        <taxon>Bacilli</taxon>
        <taxon>Lactobacillales</taxon>
        <taxon>Lactobacillaceae</taxon>
        <taxon>Schleiferilactobacillus</taxon>
    </lineage>
</organism>
<name>A0A0R1MIU3_9LACO</name>
<accession>A0A0R1MIU3</accession>
<evidence type="ECO:0000313" key="2">
    <source>
        <dbReference type="Proteomes" id="UP000051330"/>
    </source>
</evidence>